<name>A0A979FPR2_HYAAZ</name>
<dbReference type="RefSeq" id="XP_047738175.1">
    <property type="nucleotide sequence ID" value="XM_047882219.1"/>
</dbReference>
<dbReference type="SMART" id="SM00225">
    <property type="entry name" value="BTB"/>
    <property type="match status" value="1"/>
</dbReference>
<sequence>MVEQHFCLRWNNYRTNITAEFEVLREGEHFVDVTLACDGQQLKAHKVVLSACSPYFKDLLQGNPCSHPIIILRDVGYVHMRGLLEFMYAGEVNVSQAQLGAFLRTAEALKVRGLAEAPAPPSSVQQVAAAAAAAAAVTNSVVDLLALNSSIGSLPLGSLSSHMPPLVGSSLHSNALLDSSKRQCSPAYSRSSGSLGLIDTNTKCEAASNDEHEPLPLTVNNDTKIKERCSPPQRCNKRLKYSSSREPSPDSPTRSYYPSNGSSAAVSSDSRALPTPDDDADAGDEQLAHDLSSNSRKRHLSGTVASHGANANGGDLGVHTSRPPSLAPSSPPSHHMQCIMASPGWPDDNNSVGSDGELDPHDPSADNGGPSLLIPGLRVPASGAGPPSSMALQQPSSSPPSSMQQQQHAMHRPPPSQESHLAGIMRSFEPLPCPICKRSYSSPGNLKQHIENIHMPTSQPSFQCRICNNKFKSKWYLHKHLHRAHHIRGRKEP</sequence>
<protein>
    <submittedName>
        <fullName evidence="7">Broad-complex core protein-like</fullName>
    </submittedName>
</protein>
<dbReference type="InterPro" id="IPR013087">
    <property type="entry name" value="Znf_C2H2_type"/>
</dbReference>
<dbReference type="PANTHER" id="PTHR23110">
    <property type="entry name" value="BTB DOMAIN TRANSCRIPTION FACTOR"/>
    <property type="match status" value="1"/>
</dbReference>
<keyword evidence="2" id="KW-0479">Metal-binding</keyword>
<gene>
    <name evidence="7" type="primary">LOC108671507</name>
</gene>
<dbReference type="Gene3D" id="3.30.160.60">
    <property type="entry name" value="Classic Zinc Finger"/>
    <property type="match status" value="1"/>
</dbReference>
<dbReference type="GO" id="GO:0048513">
    <property type="term" value="P:animal organ development"/>
    <property type="evidence" value="ECO:0007669"/>
    <property type="project" value="UniProtKB-ARBA"/>
</dbReference>
<feature type="compositionally biased region" description="Polar residues" evidence="3">
    <location>
        <begin position="241"/>
        <end position="258"/>
    </location>
</feature>
<dbReference type="InterPro" id="IPR011333">
    <property type="entry name" value="SKP1/BTB/POZ_sf"/>
</dbReference>
<dbReference type="CDD" id="cd18315">
    <property type="entry name" value="BTB_POZ_BAB-like"/>
    <property type="match status" value="1"/>
</dbReference>
<feature type="compositionally biased region" description="Low complexity" evidence="3">
    <location>
        <begin position="259"/>
        <end position="272"/>
    </location>
</feature>
<dbReference type="GO" id="GO:0005634">
    <property type="term" value="C:nucleus"/>
    <property type="evidence" value="ECO:0007669"/>
    <property type="project" value="TreeGrafter"/>
</dbReference>
<keyword evidence="2" id="KW-0862">Zinc</keyword>
<evidence type="ECO:0000256" key="2">
    <source>
        <dbReference type="PROSITE-ProRule" id="PRU00042"/>
    </source>
</evidence>
<organism evidence="6 7">
    <name type="scientific">Hyalella azteca</name>
    <name type="common">Amphipod</name>
    <dbReference type="NCBI Taxonomy" id="294128"/>
    <lineage>
        <taxon>Eukaryota</taxon>
        <taxon>Metazoa</taxon>
        <taxon>Ecdysozoa</taxon>
        <taxon>Arthropoda</taxon>
        <taxon>Crustacea</taxon>
        <taxon>Multicrustacea</taxon>
        <taxon>Malacostraca</taxon>
        <taxon>Eumalacostraca</taxon>
        <taxon>Peracarida</taxon>
        <taxon>Amphipoda</taxon>
        <taxon>Senticaudata</taxon>
        <taxon>Talitrida</taxon>
        <taxon>Talitroidea</taxon>
        <taxon>Hyalellidae</taxon>
        <taxon>Hyalella</taxon>
    </lineage>
</organism>
<keyword evidence="1" id="KW-0539">Nucleus</keyword>
<dbReference type="PROSITE" id="PS50157">
    <property type="entry name" value="ZINC_FINGER_C2H2_2"/>
    <property type="match status" value="2"/>
</dbReference>
<dbReference type="GO" id="GO:0048666">
    <property type="term" value="P:neuron development"/>
    <property type="evidence" value="ECO:0007669"/>
    <property type="project" value="UniProtKB-ARBA"/>
</dbReference>
<dbReference type="SUPFAM" id="SSF57667">
    <property type="entry name" value="beta-beta-alpha zinc fingers"/>
    <property type="match status" value="1"/>
</dbReference>
<feature type="domain" description="BTB" evidence="4">
    <location>
        <begin position="31"/>
        <end position="96"/>
    </location>
</feature>
<dbReference type="AlphaFoldDB" id="A0A979FPR2"/>
<dbReference type="Pfam" id="PF00651">
    <property type="entry name" value="BTB"/>
    <property type="match status" value="1"/>
</dbReference>
<dbReference type="GO" id="GO:0006357">
    <property type="term" value="P:regulation of transcription by RNA polymerase II"/>
    <property type="evidence" value="ECO:0007669"/>
    <property type="project" value="TreeGrafter"/>
</dbReference>
<dbReference type="Gene3D" id="3.30.710.10">
    <property type="entry name" value="Potassium Channel Kv1.1, Chain A"/>
    <property type="match status" value="1"/>
</dbReference>
<reference evidence="7" key="1">
    <citation type="submission" date="2025-08" db="UniProtKB">
        <authorList>
            <consortium name="RefSeq"/>
        </authorList>
    </citation>
    <scope>IDENTIFICATION</scope>
    <source>
        <tissue evidence="7">Whole organism</tissue>
    </source>
</reference>
<evidence type="ECO:0000313" key="7">
    <source>
        <dbReference type="RefSeq" id="XP_047738175.1"/>
    </source>
</evidence>
<evidence type="ECO:0000256" key="1">
    <source>
        <dbReference type="ARBA" id="ARBA00023242"/>
    </source>
</evidence>
<dbReference type="InterPro" id="IPR036236">
    <property type="entry name" value="Znf_C2H2_sf"/>
</dbReference>
<dbReference type="OMA" id="HIENIHM"/>
<accession>A0A979FPR2</accession>
<dbReference type="GO" id="GO:0003006">
    <property type="term" value="P:developmental process involved in reproduction"/>
    <property type="evidence" value="ECO:0007669"/>
    <property type="project" value="UniProtKB-ARBA"/>
</dbReference>
<feature type="domain" description="C2H2-type" evidence="5">
    <location>
        <begin position="462"/>
        <end position="491"/>
    </location>
</feature>
<proteinExistence type="predicted"/>
<dbReference type="PROSITE" id="PS00028">
    <property type="entry name" value="ZINC_FINGER_C2H2_1"/>
    <property type="match status" value="2"/>
</dbReference>
<dbReference type="PANTHER" id="PTHR23110:SF99">
    <property type="entry name" value="BROAD-COMPLEX CORE PROTEIN ISOFORM 6"/>
    <property type="match status" value="1"/>
</dbReference>
<dbReference type="GeneID" id="108671507"/>
<dbReference type="SUPFAM" id="SSF54695">
    <property type="entry name" value="POZ domain"/>
    <property type="match status" value="1"/>
</dbReference>
<feature type="compositionally biased region" description="Low complexity" evidence="3">
    <location>
        <begin position="386"/>
        <end position="407"/>
    </location>
</feature>
<dbReference type="KEGG" id="hazt:108671507"/>
<dbReference type="InterPro" id="IPR000210">
    <property type="entry name" value="BTB/POZ_dom"/>
</dbReference>
<dbReference type="OrthoDB" id="2311693at2759"/>
<feature type="domain" description="C2H2-type" evidence="5">
    <location>
        <begin position="431"/>
        <end position="459"/>
    </location>
</feature>
<keyword evidence="2" id="KW-0863">Zinc-finger</keyword>
<dbReference type="SMART" id="SM00355">
    <property type="entry name" value="ZnF_C2H2"/>
    <property type="match status" value="2"/>
</dbReference>
<evidence type="ECO:0000256" key="3">
    <source>
        <dbReference type="SAM" id="MobiDB-lite"/>
    </source>
</evidence>
<dbReference type="Pfam" id="PF00096">
    <property type="entry name" value="zf-C2H2"/>
    <property type="match status" value="1"/>
</dbReference>
<dbReference type="PROSITE" id="PS50097">
    <property type="entry name" value="BTB"/>
    <property type="match status" value="1"/>
</dbReference>
<keyword evidence="6" id="KW-1185">Reference proteome</keyword>
<dbReference type="InterPro" id="IPR051095">
    <property type="entry name" value="Dros_DevTransReg"/>
</dbReference>
<evidence type="ECO:0000259" key="4">
    <source>
        <dbReference type="PROSITE" id="PS50097"/>
    </source>
</evidence>
<dbReference type="GO" id="GO:0008270">
    <property type="term" value="F:zinc ion binding"/>
    <property type="evidence" value="ECO:0007669"/>
    <property type="project" value="UniProtKB-KW"/>
</dbReference>
<feature type="region of interest" description="Disordered" evidence="3">
    <location>
        <begin position="206"/>
        <end position="419"/>
    </location>
</feature>
<evidence type="ECO:0000313" key="6">
    <source>
        <dbReference type="Proteomes" id="UP000694843"/>
    </source>
</evidence>
<evidence type="ECO:0000259" key="5">
    <source>
        <dbReference type="PROSITE" id="PS50157"/>
    </source>
</evidence>
<dbReference type="Proteomes" id="UP000694843">
    <property type="component" value="Unplaced"/>
</dbReference>